<keyword evidence="1 6" id="KW-0645">Protease</keyword>
<feature type="domain" description="PDZ" evidence="5">
    <location>
        <begin position="317"/>
        <end position="409"/>
    </location>
</feature>
<dbReference type="PANTHER" id="PTHR43343">
    <property type="entry name" value="PEPTIDASE S12"/>
    <property type="match status" value="1"/>
</dbReference>
<dbReference type="PROSITE" id="PS50106">
    <property type="entry name" value="PDZ"/>
    <property type="match status" value="1"/>
</dbReference>
<dbReference type="PANTHER" id="PTHR43343:SF3">
    <property type="entry name" value="PROTEASE DO-LIKE 8, CHLOROPLASTIC"/>
    <property type="match status" value="1"/>
</dbReference>
<protein>
    <submittedName>
        <fullName evidence="6">Serine protease</fullName>
    </submittedName>
</protein>
<dbReference type="InterPro" id="IPR001478">
    <property type="entry name" value="PDZ"/>
</dbReference>
<evidence type="ECO:0000256" key="1">
    <source>
        <dbReference type="ARBA" id="ARBA00022670"/>
    </source>
</evidence>
<accession>W0FP86</accession>
<dbReference type="SUPFAM" id="SSF50494">
    <property type="entry name" value="Trypsin-like serine proteases"/>
    <property type="match status" value="1"/>
</dbReference>
<name>W0FP86_9BACT</name>
<evidence type="ECO:0000256" key="2">
    <source>
        <dbReference type="ARBA" id="ARBA00022801"/>
    </source>
</evidence>
<sequence>MDNNYTRNINNTIPSNVQNAPYGYQANTQIPIPQKTRGSAAKVVALALCCSLVGGVCGAGGFAAYEFLKSGGIANIINTERNEDADDEDDATTVKVGEREDSRIKKVSVDTTKTMTAAEIYAANVNSTVGIQTSVNTNFFGYQTQSAAAGSGFILTSDGYIVTNYHVVEGAESIQVTSYDNKTYDAKLIGYDENNDVAVLKIDATGLTPVVLGDSDNMNVGDDVVAIGNPLGELTFSLTKGAVSALNRNITIENMAMTLIQTDCAINSGNSGGALFNSHGEVIGITNAKYSSSGKSTASVDNIGFAIPMNSVKDIITSIIEKGYIEKVYMGVTVYSEDSTRRGSKGSSAQGLTVKSVEKDSPAETAGVQEGDIITEVNGEKVTAYSDLSSVISKSKAGDVITLTINRDGETLKIKVTLGVHQQAALPEKDSSSNDQAYPGDQESGNGNGRSRRGSGNGNAP</sequence>
<dbReference type="InterPro" id="IPR051201">
    <property type="entry name" value="Chloro_Bact_Ser_Proteases"/>
</dbReference>
<dbReference type="Gene3D" id="2.40.10.120">
    <property type="match status" value="1"/>
</dbReference>
<feature type="region of interest" description="Disordered" evidence="3">
    <location>
        <begin position="339"/>
        <end position="371"/>
    </location>
</feature>
<evidence type="ECO:0000259" key="5">
    <source>
        <dbReference type="PROSITE" id="PS50106"/>
    </source>
</evidence>
<evidence type="ECO:0000256" key="4">
    <source>
        <dbReference type="SAM" id="Phobius"/>
    </source>
</evidence>
<dbReference type="InterPro" id="IPR009003">
    <property type="entry name" value="Peptidase_S1_PA"/>
</dbReference>
<keyword evidence="4" id="KW-0812">Transmembrane</keyword>
<dbReference type="GO" id="GO:0006508">
    <property type="term" value="P:proteolysis"/>
    <property type="evidence" value="ECO:0007669"/>
    <property type="project" value="UniProtKB-KW"/>
</dbReference>
<reference evidence="6" key="1">
    <citation type="journal article" date="2013" name="PLoS ONE">
        <title>Metagenomic insights into the carbohydrate-active enzymes carried by the microorganisms adhering to solid digesta in the rumen of cows.</title>
        <authorList>
            <person name="Wang L."/>
            <person name="Hatem A."/>
            <person name="Catalyurek U.V."/>
            <person name="Morrison M."/>
            <person name="Yu Z."/>
        </authorList>
    </citation>
    <scope>NUCLEOTIDE SEQUENCE</scope>
</reference>
<dbReference type="EMBL" id="KC246806">
    <property type="protein sequence ID" value="AHF24810.1"/>
    <property type="molecule type" value="Genomic_DNA"/>
</dbReference>
<dbReference type="InterPro" id="IPR036034">
    <property type="entry name" value="PDZ_sf"/>
</dbReference>
<evidence type="ECO:0000313" key="6">
    <source>
        <dbReference type="EMBL" id="AHF24810.1"/>
    </source>
</evidence>
<dbReference type="Gene3D" id="2.30.42.10">
    <property type="match status" value="1"/>
</dbReference>
<keyword evidence="4" id="KW-1133">Transmembrane helix</keyword>
<dbReference type="SMART" id="SM00228">
    <property type="entry name" value="PDZ"/>
    <property type="match status" value="1"/>
</dbReference>
<keyword evidence="4" id="KW-0472">Membrane</keyword>
<dbReference type="Pfam" id="PF13365">
    <property type="entry name" value="Trypsin_2"/>
    <property type="match status" value="1"/>
</dbReference>
<proteinExistence type="predicted"/>
<keyword evidence="2" id="KW-0378">Hydrolase</keyword>
<dbReference type="Pfam" id="PF13180">
    <property type="entry name" value="PDZ_2"/>
    <property type="match status" value="1"/>
</dbReference>
<evidence type="ECO:0000256" key="3">
    <source>
        <dbReference type="SAM" id="MobiDB-lite"/>
    </source>
</evidence>
<dbReference type="AlphaFoldDB" id="W0FP86"/>
<dbReference type="InterPro" id="IPR001940">
    <property type="entry name" value="Peptidase_S1C"/>
</dbReference>
<feature type="transmembrane region" description="Helical" evidence="4">
    <location>
        <begin position="43"/>
        <end position="65"/>
    </location>
</feature>
<dbReference type="PRINTS" id="PR00834">
    <property type="entry name" value="PROTEASES2C"/>
</dbReference>
<feature type="region of interest" description="Disordered" evidence="3">
    <location>
        <begin position="422"/>
        <end position="461"/>
    </location>
</feature>
<organism evidence="6">
    <name type="scientific">uncultured bacterium Contig1758</name>
    <dbReference type="NCBI Taxonomy" id="1393501"/>
    <lineage>
        <taxon>Bacteria</taxon>
        <taxon>environmental samples</taxon>
    </lineage>
</organism>
<dbReference type="GO" id="GO:0004252">
    <property type="term" value="F:serine-type endopeptidase activity"/>
    <property type="evidence" value="ECO:0007669"/>
    <property type="project" value="InterPro"/>
</dbReference>
<dbReference type="SUPFAM" id="SSF50156">
    <property type="entry name" value="PDZ domain-like"/>
    <property type="match status" value="1"/>
</dbReference>